<dbReference type="PANTHER" id="PTHR42711:SF5">
    <property type="entry name" value="ABC TRANSPORTER ATP-BINDING PROTEIN NATA"/>
    <property type="match status" value="1"/>
</dbReference>
<evidence type="ECO:0000256" key="9">
    <source>
        <dbReference type="ARBA" id="ARBA00023136"/>
    </source>
</evidence>
<dbReference type="PROSITE" id="PS00211">
    <property type="entry name" value="ABC_TRANSPORTER_1"/>
    <property type="match status" value="1"/>
</dbReference>
<dbReference type="Gene3D" id="3.40.50.300">
    <property type="entry name" value="P-loop containing nucleotide triphosphate hydrolases"/>
    <property type="match status" value="1"/>
</dbReference>
<dbReference type="InterPro" id="IPR050763">
    <property type="entry name" value="ABC_transporter_ATP-binding"/>
</dbReference>
<evidence type="ECO:0000256" key="7">
    <source>
        <dbReference type="ARBA" id="ARBA00022840"/>
    </source>
</evidence>
<keyword evidence="3" id="KW-0813">Transport</keyword>
<dbReference type="EMBL" id="VAFM01000001">
    <property type="protein sequence ID" value="TKW61998.1"/>
    <property type="molecule type" value="Genomic_DNA"/>
</dbReference>
<evidence type="ECO:0000313" key="12">
    <source>
        <dbReference type="Proteomes" id="UP000320948"/>
    </source>
</evidence>
<dbReference type="InterPro" id="IPR003593">
    <property type="entry name" value="AAA+_ATPase"/>
</dbReference>
<evidence type="ECO:0000256" key="6">
    <source>
        <dbReference type="ARBA" id="ARBA00022741"/>
    </source>
</evidence>
<accession>A0A6N4RFP5</accession>
<evidence type="ECO:0000313" key="11">
    <source>
        <dbReference type="EMBL" id="TKW61998.1"/>
    </source>
</evidence>
<evidence type="ECO:0000256" key="2">
    <source>
        <dbReference type="ARBA" id="ARBA00005417"/>
    </source>
</evidence>
<comment type="caution">
    <text evidence="11">The sequence shown here is derived from an EMBL/GenBank/DDBJ whole genome shotgun (WGS) entry which is preliminary data.</text>
</comment>
<evidence type="ECO:0000256" key="3">
    <source>
        <dbReference type="ARBA" id="ARBA00022448"/>
    </source>
</evidence>
<dbReference type="InterPro" id="IPR027417">
    <property type="entry name" value="P-loop_NTPase"/>
</dbReference>
<dbReference type="PANTHER" id="PTHR42711">
    <property type="entry name" value="ABC TRANSPORTER ATP-BINDING PROTEIN"/>
    <property type="match status" value="1"/>
</dbReference>
<evidence type="ECO:0000256" key="4">
    <source>
        <dbReference type="ARBA" id="ARBA00022458"/>
    </source>
</evidence>
<dbReference type="Pfam" id="PF00005">
    <property type="entry name" value="ABC_tran"/>
    <property type="match status" value="1"/>
</dbReference>
<protein>
    <submittedName>
        <fullName evidence="11">ATP-binding cassette domain-containing protein</fullName>
    </submittedName>
</protein>
<dbReference type="PROSITE" id="PS50893">
    <property type="entry name" value="ABC_TRANSPORTER_2"/>
    <property type="match status" value="1"/>
</dbReference>
<keyword evidence="7 11" id="KW-0067">ATP-binding</keyword>
<dbReference type="AlphaFoldDB" id="A0A6N4RFP5"/>
<name>A0A6N4RFP5_BLAVI</name>
<dbReference type="InterPro" id="IPR017871">
    <property type="entry name" value="ABC_transporter-like_CS"/>
</dbReference>
<evidence type="ECO:0000256" key="8">
    <source>
        <dbReference type="ARBA" id="ARBA00022967"/>
    </source>
</evidence>
<comment type="subcellular location">
    <subcellularLocation>
        <location evidence="1">Cell membrane</location>
    </subcellularLocation>
</comment>
<reference evidence="11 12" key="1">
    <citation type="journal article" date="2017" name="Nat. Commun.">
        <title>In situ click chemistry generation of cyclooxygenase-2 inhibitors.</title>
        <authorList>
            <person name="Bhardwaj A."/>
            <person name="Kaur J."/>
            <person name="Wuest M."/>
            <person name="Wuest F."/>
        </authorList>
    </citation>
    <scope>NUCLEOTIDE SEQUENCE [LARGE SCALE GENOMIC DNA]</scope>
    <source>
        <strain evidence="11">S2_018_000_R2_106</strain>
    </source>
</reference>
<evidence type="ECO:0000259" key="10">
    <source>
        <dbReference type="PROSITE" id="PS50893"/>
    </source>
</evidence>
<dbReference type="FunFam" id="3.40.50.300:FF:000589">
    <property type="entry name" value="ABC transporter, ATP-binding subunit"/>
    <property type="match status" value="1"/>
</dbReference>
<evidence type="ECO:0000256" key="1">
    <source>
        <dbReference type="ARBA" id="ARBA00004236"/>
    </source>
</evidence>
<keyword evidence="9" id="KW-0472">Membrane</keyword>
<keyword evidence="8" id="KW-1278">Translocase</keyword>
<keyword evidence="4" id="KW-0536">Nodulation</keyword>
<dbReference type="GO" id="GO:0005886">
    <property type="term" value="C:plasma membrane"/>
    <property type="evidence" value="ECO:0007669"/>
    <property type="project" value="UniProtKB-SubCell"/>
</dbReference>
<dbReference type="GO" id="GO:0016887">
    <property type="term" value="F:ATP hydrolysis activity"/>
    <property type="evidence" value="ECO:0007669"/>
    <property type="project" value="InterPro"/>
</dbReference>
<dbReference type="SUPFAM" id="SSF52540">
    <property type="entry name" value="P-loop containing nucleoside triphosphate hydrolases"/>
    <property type="match status" value="1"/>
</dbReference>
<feature type="domain" description="ABC transporter" evidence="10">
    <location>
        <begin position="7"/>
        <end position="243"/>
    </location>
</feature>
<dbReference type="SMART" id="SM00382">
    <property type="entry name" value="AAA"/>
    <property type="match status" value="1"/>
</dbReference>
<keyword evidence="5" id="KW-1003">Cell membrane</keyword>
<organism evidence="11 12">
    <name type="scientific">Blastochloris viridis</name>
    <name type="common">Rhodopseudomonas viridis</name>
    <dbReference type="NCBI Taxonomy" id="1079"/>
    <lineage>
        <taxon>Bacteria</taxon>
        <taxon>Pseudomonadati</taxon>
        <taxon>Pseudomonadota</taxon>
        <taxon>Alphaproteobacteria</taxon>
        <taxon>Hyphomicrobiales</taxon>
        <taxon>Blastochloridaceae</taxon>
        <taxon>Blastochloris</taxon>
    </lineage>
</organism>
<comment type="similarity">
    <text evidence="2">Belongs to the ABC transporter superfamily.</text>
</comment>
<dbReference type="InterPro" id="IPR003439">
    <property type="entry name" value="ABC_transporter-like_ATP-bd"/>
</dbReference>
<gene>
    <name evidence="11" type="ORF">DI628_05085</name>
</gene>
<sequence length="303" mass="33647">MTQQNVIEAKSLVKTYTPRGGGPVVEAVKGIDFVVKQGTCTGLLGPNGAGKSTTMKMLMGLTQRSGGSLDIFGHDSASLSREERTRIALVPQDDNLDPDLTVSENLTVYGMLFGIARSILKDRVPQILNYMQLSEKATARVGQLSGGMKRRLTIGRALVNDPDLLFLDEPTTGLDPQARVMIWQRILELKKQGKTLLLTTHYMDEAQRLCDHIIMIDHGKVLDEGSPAELIERHVKKHVFDVTKPIPLDLPPEDSEDVGDSVLFYVDDGAAFRKRLPEDATYLHRPANMEDVFLRLTGRKLRD</sequence>
<proteinExistence type="inferred from homology"/>
<evidence type="ECO:0000256" key="5">
    <source>
        <dbReference type="ARBA" id="ARBA00022475"/>
    </source>
</evidence>
<dbReference type="Proteomes" id="UP000320948">
    <property type="component" value="Unassembled WGS sequence"/>
</dbReference>
<keyword evidence="6" id="KW-0547">Nucleotide-binding</keyword>
<dbReference type="GO" id="GO:0005524">
    <property type="term" value="F:ATP binding"/>
    <property type="evidence" value="ECO:0007669"/>
    <property type="project" value="UniProtKB-KW"/>
</dbReference>